<keyword evidence="9" id="KW-1185">Reference proteome</keyword>
<dbReference type="PANTHER" id="PTHR30386:SF26">
    <property type="entry name" value="TRANSPORT PROTEIN COMB"/>
    <property type="match status" value="1"/>
</dbReference>
<evidence type="ECO:0000256" key="5">
    <source>
        <dbReference type="ARBA" id="ARBA00023136"/>
    </source>
</evidence>
<keyword evidence="4 6" id="KW-1133">Transmembrane helix</keyword>
<dbReference type="Pfam" id="PF26002">
    <property type="entry name" value="Beta-barrel_AprE"/>
    <property type="match status" value="1"/>
</dbReference>
<gene>
    <name evidence="8" type="ORF">BN85400820</name>
</gene>
<accession>U4KJK2</accession>
<dbReference type="Proteomes" id="UP000032740">
    <property type="component" value="Chromosome"/>
</dbReference>
<dbReference type="AlphaFoldDB" id="U4KJK2"/>
<comment type="similarity">
    <text evidence="2">Belongs to the membrane fusion protein (MFP) (TC 8.A.1) family.</text>
</comment>
<dbReference type="KEGG" id="apal:BN85400820"/>
<reference evidence="8 9" key="1">
    <citation type="journal article" date="2013" name="J. Mol. Microbiol. Biotechnol.">
        <title>Analysis of the Complete Genomes of Acholeplasma brassicae , A. palmae and A. laidlawii and Their Comparison to the Obligate Parasites from ' Candidatus Phytoplasma'.</title>
        <authorList>
            <person name="Kube M."/>
            <person name="Siewert C."/>
            <person name="Migdoll A.M."/>
            <person name="Duduk B."/>
            <person name="Holz S."/>
            <person name="Rabus R."/>
            <person name="Seemuller E."/>
            <person name="Mitrovic J."/>
            <person name="Muller I."/>
            <person name="Buttner C."/>
            <person name="Reinhardt R."/>
        </authorList>
    </citation>
    <scope>NUCLEOTIDE SEQUENCE [LARGE SCALE GENOMIC DNA]</scope>
    <source>
        <strain evidence="8 9">J233</strain>
    </source>
</reference>
<dbReference type="EMBL" id="FO681347">
    <property type="protein sequence ID" value="CCV63659.1"/>
    <property type="molecule type" value="Genomic_DNA"/>
</dbReference>
<evidence type="ECO:0000259" key="7">
    <source>
        <dbReference type="Pfam" id="PF26002"/>
    </source>
</evidence>
<comment type="subcellular location">
    <subcellularLocation>
        <location evidence="1">Membrane</location>
        <topology evidence="1">Single-pass membrane protein</topology>
    </subcellularLocation>
</comment>
<dbReference type="HOGENOM" id="CLU_042377_0_0_14"/>
<dbReference type="InterPro" id="IPR050739">
    <property type="entry name" value="MFP"/>
</dbReference>
<evidence type="ECO:0000256" key="3">
    <source>
        <dbReference type="ARBA" id="ARBA00022692"/>
    </source>
</evidence>
<keyword evidence="5 6" id="KW-0472">Membrane</keyword>
<dbReference type="PANTHER" id="PTHR30386">
    <property type="entry name" value="MEMBRANE FUSION SUBUNIT OF EMRAB-TOLC MULTIDRUG EFFLUX PUMP"/>
    <property type="match status" value="1"/>
</dbReference>
<dbReference type="InterPro" id="IPR058982">
    <property type="entry name" value="Beta-barrel_AprE"/>
</dbReference>
<evidence type="ECO:0000313" key="9">
    <source>
        <dbReference type="Proteomes" id="UP000032740"/>
    </source>
</evidence>
<feature type="transmembrane region" description="Helical" evidence="6">
    <location>
        <begin position="12"/>
        <end position="34"/>
    </location>
</feature>
<organism evidence="8 9">
    <name type="scientific">Alteracholeplasma palmae (strain ATCC 49389 / J233)</name>
    <name type="common">Acholeplasma palmae</name>
    <dbReference type="NCBI Taxonomy" id="1318466"/>
    <lineage>
        <taxon>Bacteria</taxon>
        <taxon>Bacillati</taxon>
        <taxon>Mycoplasmatota</taxon>
        <taxon>Mollicutes</taxon>
        <taxon>Acholeplasmatales</taxon>
        <taxon>Acholeplasmataceae</taxon>
        <taxon>Acholeplasma</taxon>
    </lineage>
</organism>
<evidence type="ECO:0000256" key="1">
    <source>
        <dbReference type="ARBA" id="ARBA00004167"/>
    </source>
</evidence>
<dbReference type="GO" id="GO:0016020">
    <property type="term" value="C:membrane"/>
    <property type="evidence" value="ECO:0007669"/>
    <property type="project" value="UniProtKB-SubCell"/>
</dbReference>
<evidence type="ECO:0000256" key="2">
    <source>
        <dbReference type="ARBA" id="ARBA00009477"/>
    </source>
</evidence>
<evidence type="ECO:0000256" key="4">
    <source>
        <dbReference type="ARBA" id="ARBA00022989"/>
    </source>
</evidence>
<evidence type="ECO:0000313" key="8">
    <source>
        <dbReference type="EMBL" id="CCV63659.1"/>
    </source>
</evidence>
<feature type="domain" description="AprE-like beta-barrel" evidence="7">
    <location>
        <begin position="241"/>
        <end position="325"/>
    </location>
</feature>
<evidence type="ECO:0000256" key="6">
    <source>
        <dbReference type="SAM" id="Phobius"/>
    </source>
</evidence>
<sequence length="344" mass="39554">MIQYNKKVPNFLFWILTVIVTLVTFILILAHFTYKEEVIRSTGMISTTGKTHIMSLTGGEIKEVHKPNGSYVEKGEVILSLNTISVDVQIKALNEKLEYMTKEVDGFDSFIKALENFDLEDIDKNKNPFEKGELYLTYETFLESIRNSTEDKPQEELKKERQTMINQYLSQYYSQKKQYQYELVGLKGQKEAYELSLTTYQIVAQEKGYINYQVNLTKGMVVGNDSLGTISERVENANSRVEGYISAQYRSFIKEEDLVEMVIAGLPQSDYGMIRGTIESISTDSIVNEDQVLYKIIVKPEKLELSKRNSKVALTSGQVSEMRIKYHKTTWLNWGLEKLGIINK</sequence>
<proteinExistence type="inferred from homology"/>
<name>U4KJK2_ALTPJ</name>
<protein>
    <recommendedName>
        <fullName evidence="7">AprE-like beta-barrel domain-containing protein</fullName>
    </recommendedName>
</protein>
<dbReference type="STRING" id="1318466.BN85400820"/>
<keyword evidence="3 6" id="KW-0812">Transmembrane</keyword>